<dbReference type="EMBL" id="FNPF01000049">
    <property type="protein sequence ID" value="SDY96073.1"/>
    <property type="molecule type" value="Genomic_DNA"/>
</dbReference>
<gene>
    <name evidence="1" type="ORF">SAMN05444340_1492</name>
</gene>
<sequence length="73" mass="8001">MFDFVQPPLAALKCFFHDHGEAVQNAALLLGGPPALQRTLSLIADVAEADRPTARLRRELATLHALLTLKNVR</sequence>
<dbReference type="RefSeq" id="WP_089886561.1">
    <property type="nucleotide sequence ID" value="NZ_FNPF01000049.1"/>
</dbReference>
<keyword evidence="2" id="KW-1185">Reference proteome</keyword>
<dbReference type="Proteomes" id="UP000199286">
    <property type="component" value="Unassembled WGS sequence"/>
</dbReference>
<dbReference type="AlphaFoldDB" id="A0A1H3P509"/>
<evidence type="ECO:0000313" key="1">
    <source>
        <dbReference type="EMBL" id="SDY96073.1"/>
    </source>
</evidence>
<protein>
    <submittedName>
        <fullName evidence="1">Uncharacterized protein</fullName>
    </submittedName>
</protein>
<proteinExistence type="predicted"/>
<dbReference type="OrthoDB" id="7728363at2"/>
<evidence type="ECO:0000313" key="2">
    <source>
        <dbReference type="Proteomes" id="UP000199286"/>
    </source>
</evidence>
<reference evidence="1 2" key="1">
    <citation type="submission" date="2016-10" db="EMBL/GenBank/DDBJ databases">
        <authorList>
            <person name="de Groot N.N."/>
        </authorList>
    </citation>
    <scope>NUCLEOTIDE SEQUENCE [LARGE SCALE GENOMIC DNA]</scope>
    <source>
        <strain evidence="1 2">DSM 26880</strain>
    </source>
</reference>
<organism evidence="1 2">
    <name type="scientific">Citreimonas salinaria</name>
    <dbReference type="NCBI Taxonomy" id="321339"/>
    <lineage>
        <taxon>Bacteria</taxon>
        <taxon>Pseudomonadati</taxon>
        <taxon>Pseudomonadota</taxon>
        <taxon>Alphaproteobacteria</taxon>
        <taxon>Rhodobacterales</taxon>
        <taxon>Roseobacteraceae</taxon>
        <taxon>Citreimonas</taxon>
    </lineage>
</organism>
<accession>A0A1H3P509</accession>
<name>A0A1H3P509_9RHOB</name>